<dbReference type="OrthoDB" id="833207at2"/>
<dbReference type="PANTHER" id="PTHR10668">
    <property type="entry name" value="PHYTOENE DEHYDROGENASE"/>
    <property type="match status" value="1"/>
</dbReference>
<gene>
    <name evidence="1" type="ORF">Back2_23150</name>
</gene>
<organism evidence="1 2">
    <name type="scientific">Nocardioides baekrokdamisoli</name>
    <dbReference type="NCBI Taxonomy" id="1804624"/>
    <lineage>
        <taxon>Bacteria</taxon>
        <taxon>Bacillati</taxon>
        <taxon>Actinomycetota</taxon>
        <taxon>Actinomycetes</taxon>
        <taxon>Propionibacteriales</taxon>
        <taxon>Nocardioidaceae</taxon>
        <taxon>Nocardioides</taxon>
    </lineage>
</organism>
<name>A0A3G9J340_9ACTN</name>
<dbReference type="PRINTS" id="PR00420">
    <property type="entry name" value="RNGMNOXGNASE"/>
</dbReference>
<dbReference type="Gene3D" id="3.50.50.60">
    <property type="entry name" value="FAD/NAD(P)-binding domain"/>
    <property type="match status" value="1"/>
</dbReference>
<keyword evidence="2" id="KW-1185">Reference proteome</keyword>
<dbReference type="SUPFAM" id="SSF51905">
    <property type="entry name" value="FAD/NAD(P)-binding domain"/>
    <property type="match status" value="1"/>
</dbReference>
<dbReference type="PANTHER" id="PTHR10668:SF105">
    <property type="entry name" value="DEHYDROGENASE-RELATED"/>
    <property type="match status" value="1"/>
</dbReference>
<dbReference type="Pfam" id="PF13450">
    <property type="entry name" value="NAD_binding_8"/>
    <property type="match status" value="1"/>
</dbReference>
<dbReference type="EMBL" id="AP019307">
    <property type="protein sequence ID" value="BBH18028.1"/>
    <property type="molecule type" value="Genomic_DNA"/>
</dbReference>
<sequence>MSTAVVVGSGPNGLAAAIRLAQAGVEVTVVEAYARAGGGTRTSELTLPGVLHDECAAFHPTGVASPFFASLGLERHGLRWLWPEIDLAHPLDDGRAGLAGRNADLTTRSLGADAARWNRLFGAAVRNFGDLVDEVFKPVAHLPKHPVTLGKFGIRALPPATATVRRFDDEPAKALFTGVAAHSFDRLDRPLGSSVGMLLTAAAHAVGWPVAEGGSEAIARALLTELTALGGRVITGVRVTSLAMLTDLVGTTPDVVMLDTAPAGVLEIVGSRLPGHVRRALTRYSYGPAAFKVDFAIAGDIAWTNEDCRRAGTLHLGGSAAQIAANEAATVRGVMAEQPFVLLGQQYLCDPTRSSAGANPIYAYAHVPHGYTGDATEAVIRQIERFAPGFRDQILAVSTRTPAQLEAYNANYVGGDIGAGANTMRQIVLRPRLAANPYALGVPGVYLCSSATPPGAGVHGMGGFHAAEAALKRL</sequence>
<dbReference type="Proteomes" id="UP000271573">
    <property type="component" value="Chromosome"/>
</dbReference>
<accession>A0A3G9J340</accession>
<dbReference type="AlphaFoldDB" id="A0A3G9J340"/>
<dbReference type="KEGG" id="nbe:Back2_23150"/>
<dbReference type="InterPro" id="IPR036188">
    <property type="entry name" value="FAD/NAD-bd_sf"/>
</dbReference>
<evidence type="ECO:0000313" key="1">
    <source>
        <dbReference type="EMBL" id="BBH18028.1"/>
    </source>
</evidence>
<protein>
    <submittedName>
        <fullName evidence="1">Dehydrogenase</fullName>
    </submittedName>
</protein>
<dbReference type="RefSeq" id="WP_125569398.1">
    <property type="nucleotide sequence ID" value="NZ_AP019307.1"/>
</dbReference>
<reference evidence="1 2" key="1">
    <citation type="submission" date="2018-11" db="EMBL/GenBank/DDBJ databases">
        <title>Complete genome sequence of Nocardioides baekrokdamisoli strain KCTC 39748.</title>
        <authorList>
            <person name="Kang S.W."/>
            <person name="Lee K.C."/>
            <person name="Kim K.K."/>
            <person name="Kim J.S."/>
            <person name="Kim D.S."/>
            <person name="Ko S.H."/>
            <person name="Yang S.H."/>
            <person name="Shin Y.K."/>
            <person name="Lee J.S."/>
        </authorList>
    </citation>
    <scope>NUCLEOTIDE SEQUENCE [LARGE SCALE GENOMIC DNA]</scope>
    <source>
        <strain evidence="1 2">KCTC 39748</strain>
    </source>
</reference>
<proteinExistence type="predicted"/>
<evidence type="ECO:0000313" key="2">
    <source>
        <dbReference type="Proteomes" id="UP000271573"/>
    </source>
</evidence>